<feature type="transmembrane region" description="Helical" evidence="1">
    <location>
        <begin position="47"/>
        <end position="66"/>
    </location>
</feature>
<keyword evidence="1" id="KW-0472">Membrane</keyword>
<protein>
    <submittedName>
        <fullName evidence="2">Uncharacterized protein</fullName>
    </submittedName>
</protein>
<dbReference type="EMBL" id="NOXG01000001">
    <property type="protein sequence ID" value="PYD76967.1"/>
    <property type="molecule type" value="Genomic_DNA"/>
</dbReference>
<feature type="transmembrane region" description="Helical" evidence="1">
    <location>
        <begin position="20"/>
        <end position="40"/>
    </location>
</feature>
<comment type="caution">
    <text evidence="2">The sequence shown here is derived from an EMBL/GenBank/DDBJ whole genome shotgun (WGS) entry which is preliminary data.</text>
</comment>
<organism evidence="2 3">
    <name type="scientific">Novacetimonas pomaceti</name>
    <dbReference type="NCBI Taxonomy" id="2021998"/>
    <lineage>
        <taxon>Bacteria</taxon>
        <taxon>Pseudomonadati</taxon>
        <taxon>Pseudomonadota</taxon>
        <taxon>Alphaproteobacteria</taxon>
        <taxon>Acetobacterales</taxon>
        <taxon>Acetobacteraceae</taxon>
        <taxon>Novacetimonas</taxon>
    </lineage>
</organism>
<gene>
    <name evidence="2" type="ORF">CFR71_01040</name>
</gene>
<evidence type="ECO:0000313" key="2">
    <source>
        <dbReference type="EMBL" id="PYD76967.1"/>
    </source>
</evidence>
<keyword evidence="1" id="KW-0812">Transmembrane</keyword>
<reference evidence="2 3" key="1">
    <citation type="submission" date="2017-07" db="EMBL/GenBank/DDBJ databases">
        <title>A draft genome sequence of Komagataeibacter sp. T5K1.</title>
        <authorList>
            <person name="Skraban J."/>
            <person name="Cleenwerck I."/>
            <person name="Vandamme P."/>
            <person name="Trcek J."/>
        </authorList>
    </citation>
    <scope>NUCLEOTIDE SEQUENCE [LARGE SCALE GENOMIC DNA]</scope>
    <source>
        <strain evidence="2 3">T5K1</strain>
    </source>
</reference>
<feature type="transmembrane region" description="Helical" evidence="1">
    <location>
        <begin position="107"/>
        <end position="129"/>
    </location>
</feature>
<dbReference type="Proteomes" id="UP000247609">
    <property type="component" value="Unassembled WGS sequence"/>
</dbReference>
<keyword evidence="1" id="KW-1133">Transmembrane helix</keyword>
<sequence>MDTPFSNTPRDGASATAHRPVWMNTVRIAVWSVCYFAFYFVQQVSELLAPLVLILGIGWSALPRLMGVVSSSSEGSDPQAHDVIVRVSHAIPDHLNVGSHLLTPSSLIFDGLALMAAAALCATLSAVAARSM</sequence>
<dbReference type="AlphaFoldDB" id="A0A318QB91"/>
<evidence type="ECO:0000313" key="3">
    <source>
        <dbReference type="Proteomes" id="UP000247609"/>
    </source>
</evidence>
<proteinExistence type="predicted"/>
<name>A0A318QB91_9PROT</name>
<evidence type="ECO:0000256" key="1">
    <source>
        <dbReference type="SAM" id="Phobius"/>
    </source>
</evidence>
<dbReference type="RefSeq" id="WP_110525910.1">
    <property type="nucleotide sequence ID" value="NZ_JAHRDT010000003.1"/>
</dbReference>
<accession>A0A318QB91</accession>